<gene>
    <name evidence="1" type="ORF">A6X21_03825</name>
</gene>
<dbReference type="Proteomes" id="UP000094828">
    <property type="component" value="Unassembled WGS sequence"/>
</dbReference>
<sequence>MRQGCRLAVVADHTDTHAVLDAVLSPQGYEVTRLRRYSDLEARHTTADPFDIVVLDAEAMPHSTAVESTEKTETPATRHVVIGTVSINLNPQTRLISKPYHMAELLQTIESLLPIRH</sequence>
<organism evidence="1 2">
    <name type="scientific">Planctopirus hydrillae</name>
    <dbReference type="NCBI Taxonomy" id="1841610"/>
    <lineage>
        <taxon>Bacteria</taxon>
        <taxon>Pseudomonadati</taxon>
        <taxon>Planctomycetota</taxon>
        <taxon>Planctomycetia</taxon>
        <taxon>Planctomycetales</taxon>
        <taxon>Planctomycetaceae</taxon>
        <taxon>Planctopirus</taxon>
    </lineage>
</organism>
<dbReference type="SUPFAM" id="SSF52172">
    <property type="entry name" value="CheY-like"/>
    <property type="match status" value="1"/>
</dbReference>
<evidence type="ECO:0000313" key="1">
    <source>
        <dbReference type="EMBL" id="ODA34798.1"/>
    </source>
</evidence>
<reference evidence="1 2" key="1">
    <citation type="submission" date="2016-05" db="EMBL/GenBank/DDBJ databases">
        <title>Genomic and physiological characterization of Planctopirus sp. isolated from fresh water lake.</title>
        <authorList>
            <person name="Subhash Y."/>
            <person name="Ramana C."/>
        </authorList>
    </citation>
    <scope>NUCLEOTIDE SEQUENCE [LARGE SCALE GENOMIC DNA]</scope>
    <source>
        <strain evidence="1 2">JC280</strain>
    </source>
</reference>
<dbReference type="RefSeq" id="WP_068846271.1">
    <property type="nucleotide sequence ID" value="NZ_LYDR01000039.1"/>
</dbReference>
<keyword evidence="2" id="KW-1185">Reference proteome</keyword>
<proteinExistence type="predicted"/>
<accession>A0A1C3ENJ5</accession>
<dbReference type="AlphaFoldDB" id="A0A1C3ENJ5"/>
<comment type="caution">
    <text evidence="1">The sequence shown here is derived from an EMBL/GenBank/DDBJ whole genome shotgun (WGS) entry which is preliminary data.</text>
</comment>
<dbReference type="EMBL" id="LYDR01000039">
    <property type="protein sequence ID" value="ODA34798.1"/>
    <property type="molecule type" value="Genomic_DNA"/>
</dbReference>
<evidence type="ECO:0008006" key="3">
    <source>
        <dbReference type="Google" id="ProtNLM"/>
    </source>
</evidence>
<dbReference type="InterPro" id="IPR011006">
    <property type="entry name" value="CheY-like_superfamily"/>
</dbReference>
<evidence type="ECO:0000313" key="2">
    <source>
        <dbReference type="Proteomes" id="UP000094828"/>
    </source>
</evidence>
<dbReference type="Gene3D" id="3.40.50.2300">
    <property type="match status" value="1"/>
</dbReference>
<protein>
    <recommendedName>
        <fullName evidence="3">Response regulatory domain-containing protein</fullName>
    </recommendedName>
</protein>
<name>A0A1C3ENJ5_9PLAN</name>
<dbReference type="OrthoDB" id="214272at2"/>